<gene>
    <name evidence="1" type="ORF">B296_00038267</name>
</gene>
<protein>
    <submittedName>
        <fullName evidence="1">Uncharacterized protein</fullName>
    </submittedName>
</protein>
<dbReference type="AlphaFoldDB" id="A0A426YBJ7"/>
<name>A0A426YBJ7_ENSVE</name>
<accession>A0A426YBJ7</accession>
<evidence type="ECO:0000313" key="1">
    <source>
        <dbReference type="EMBL" id="RRT49068.1"/>
    </source>
</evidence>
<organism evidence="1 2">
    <name type="scientific">Ensete ventricosum</name>
    <name type="common">Abyssinian banana</name>
    <name type="synonym">Musa ensete</name>
    <dbReference type="NCBI Taxonomy" id="4639"/>
    <lineage>
        <taxon>Eukaryota</taxon>
        <taxon>Viridiplantae</taxon>
        <taxon>Streptophyta</taxon>
        <taxon>Embryophyta</taxon>
        <taxon>Tracheophyta</taxon>
        <taxon>Spermatophyta</taxon>
        <taxon>Magnoliopsida</taxon>
        <taxon>Liliopsida</taxon>
        <taxon>Zingiberales</taxon>
        <taxon>Musaceae</taxon>
        <taxon>Ensete</taxon>
    </lineage>
</organism>
<evidence type="ECO:0000313" key="2">
    <source>
        <dbReference type="Proteomes" id="UP000287651"/>
    </source>
</evidence>
<comment type="caution">
    <text evidence="1">The sequence shown here is derived from an EMBL/GenBank/DDBJ whole genome shotgun (WGS) entry which is preliminary data.</text>
</comment>
<dbReference type="EMBL" id="AMZH03013560">
    <property type="protein sequence ID" value="RRT49068.1"/>
    <property type="molecule type" value="Genomic_DNA"/>
</dbReference>
<sequence length="155" mass="17266">MASVPKVRVKGDSSVRVFGVVQQAHRMPGSSSTQAPRDPMTLLLKPLSIARFMTSTSPLAWDFMLWLRSQHGLVSPVCASSSVSVGKRRESSKEVRRVSDVRPRMLLLEYASRDALDRRLPRGPAQRPSRCGVPDVALPTIKSVPRPRWSQVFTM</sequence>
<proteinExistence type="predicted"/>
<reference evidence="1 2" key="1">
    <citation type="journal article" date="2014" name="Agronomy (Basel)">
        <title>A Draft Genome Sequence for Ensete ventricosum, the Drought-Tolerant Tree Against Hunger.</title>
        <authorList>
            <person name="Harrison J."/>
            <person name="Moore K.A."/>
            <person name="Paszkiewicz K."/>
            <person name="Jones T."/>
            <person name="Grant M."/>
            <person name="Ambacheew D."/>
            <person name="Muzemil S."/>
            <person name="Studholme D.J."/>
        </authorList>
    </citation>
    <scope>NUCLEOTIDE SEQUENCE [LARGE SCALE GENOMIC DNA]</scope>
</reference>
<dbReference type="Proteomes" id="UP000287651">
    <property type="component" value="Unassembled WGS sequence"/>
</dbReference>